<dbReference type="PANTHER" id="PTHR43527">
    <property type="entry name" value="4-DIPHOSPHOCYTIDYL-2-C-METHYL-D-ERYTHRITOL KINASE, CHLOROPLASTIC"/>
    <property type="match status" value="1"/>
</dbReference>
<feature type="binding site" evidence="10">
    <location>
        <begin position="116"/>
        <end position="126"/>
    </location>
    <ligand>
        <name>ATP</name>
        <dbReference type="ChEBI" id="CHEBI:30616"/>
    </ligand>
</feature>
<evidence type="ECO:0000256" key="3">
    <source>
        <dbReference type="ARBA" id="ARBA00017473"/>
    </source>
</evidence>
<dbReference type="EMBL" id="FMWO01000102">
    <property type="protein sequence ID" value="SCZ87118.1"/>
    <property type="molecule type" value="Genomic_DNA"/>
</dbReference>
<dbReference type="Gene3D" id="3.30.230.10">
    <property type="match status" value="1"/>
</dbReference>
<evidence type="ECO:0000256" key="9">
    <source>
        <dbReference type="ARBA" id="ARBA00032554"/>
    </source>
</evidence>
<feature type="active site" evidence="10">
    <location>
        <position position="158"/>
    </location>
</feature>
<feature type="active site" evidence="10">
    <location>
        <position position="33"/>
    </location>
</feature>
<dbReference type="PANTHER" id="PTHR43527:SF2">
    <property type="entry name" value="4-DIPHOSPHOCYTIDYL-2-C-METHYL-D-ERYTHRITOL KINASE, CHLOROPLASTIC"/>
    <property type="match status" value="1"/>
</dbReference>
<comment type="function">
    <text evidence="10">Catalyzes the phosphorylation of the position 2 hydroxy group of 4-diphosphocytidyl-2C-methyl-D-erythritol.</text>
</comment>
<feature type="domain" description="GHMP kinase N-terminal" evidence="11">
    <location>
        <begin position="88"/>
        <end position="165"/>
    </location>
</feature>
<comment type="pathway">
    <text evidence="10">Isoprenoid biosynthesis; isopentenyl diphosphate biosynthesis via DXP pathway; isopentenyl diphosphate from 1-deoxy-D-xylulose 5-phosphate: step 3/6.</text>
</comment>
<dbReference type="SUPFAM" id="SSF55060">
    <property type="entry name" value="GHMP Kinase, C-terminal domain"/>
    <property type="match status" value="1"/>
</dbReference>
<dbReference type="InterPro" id="IPR036554">
    <property type="entry name" value="GHMP_kinase_C_sf"/>
</dbReference>
<accession>A0A1G5SJ07</accession>
<keyword evidence="14" id="KW-1185">Reference proteome</keyword>
<evidence type="ECO:0000313" key="14">
    <source>
        <dbReference type="Proteomes" id="UP000198729"/>
    </source>
</evidence>
<dbReference type="GO" id="GO:0005524">
    <property type="term" value="F:ATP binding"/>
    <property type="evidence" value="ECO:0007669"/>
    <property type="project" value="UniProtKB-UniRule"/>
</dbReference>
<keyword evidence="4 10" id="KW-0808">Transferase</keyword>
<dbReference type="Proteomes" id="UP000198729">
    <property type="component" value="Unassembled WGS sequence"/>
</dbReference>
<dbReference type="NCBIfam" id="TIGR00154">
    <property type="entry name" value="ispE"/>
    <property type="match status" value="1"/>
</dbReference>
<evidence type="ECO:0000256" key="5">
    <source>
        <dbReference type="ARBA" id="ARBA00022741"/>
    </source>
</evidence>
<evidence type="ECO:0000256" key="4">
    <source>
        <dbReference type="ARBA" id="ARBA00022679"/>
    </source>
</evidence>
<dbReference type="InterPro" id="IPR006204">
    <property type="entry name" value="GHMP_kinase_N_dom"/>
</dbReference>
<comment type="similarity">
    <text evidence="1 10">Belongs to the GHMP kinase family. IspE subfamily.</text>
</comment>
<evidence type="ECO:0000256" key="7">
    <source>
        <dbReference type="ARBA" id="ARBA00022840"/>
    </source>
</evidence>
<proteinExistence type="inferred from homology"/>
<evidence type="ECO:0000256" key="6">
    <source>
        <dbReference type="ARBA" id="ARBA00022777"/>
    </source>
</evidence>
<feature type="domain" description="GHMP kinase C-terminal" evidence="12">
    <location>
        <begin position="225"/>
        <end position="281"/>
    </location>
</feature>
<dbReference type="STRING" id="51642.NSMM_90085"/>
<evidence type="ECO:0000256" key="1">
    <source>
        <dbReference type="ARBA" id="ARBA00009684"/>
    </source>
</evidence>
<evidence type="ECO:0000256" key="8">
    <source>
        <dbReference type="ARBA" id="ARBA00023229"/>
    </source>
</evidence>
<dbReference type="NCBIfam" id="NF011202">
    <property type="entry name" value="PRK14608.1"/>
    <property type="match status" value="1"/>
</dbReference>
<organism evidence="13 14">
    <name type="scientific">Nitrosomonas mobilis</name>
    <dbReference type="NCBI Taxonomy" id="51642"/>
    <lineage>
        <taxon>Bacteria</taxon>
        <taxon>Pseudomonadati</taxon>
        <taxon>Pseudomonadota</taxon>
        <taxon>Betaproteobacteria</taxon>
        <taxon>Nitrosomonadales</taxon>
        <taxon>Nitrosomonadaceae</taxon>
        <taxon>Nitrosomonas</taxon>
    </lineage>
</organism>
<dbReference type="GO" id="GO:0019288">
    <property type="term" value="P:isopentenyl diphosphate biosynthetic process, methylerythritol 4-phosphate pathway"/>
    <property type="evidence" value="ECO:0007669"/>
    <property type="project" value="UniProtKB-UniRule"/>
</dbReference>
<dbReference type="Pfam" id="PF08544">
    <property type="entry name" value="GHMP_kinases_C"/>
    <property type="match status" value="1"/>
</dbReference>
<evidence type="ECO:0000256" key="10">
    <source>
        <dbReference type="HAMAP-Rule" id="MF_00061"/>
    </source>
</evidence>
<dbReference type="Pfam" id="PF00288">
    <property type="entry name" value="GHMP_kinases_N"/>
    <property type="match status" value="1"/>
</dbReference>
<dbReference type="HAMAP" id="MF_00061">
    <property type="entry name" value="IspE"/>
    <property type="match status" value="1"/>
</dbReference>
<reference evidence="13 14" key="1">
    <citation type="submission" date="2016-10" db="EMBL/GenBank/DDBJ databases">
        <authorList>
            <person name="de Groot N.N."/>
        </authorList>
    </citation>
    <scope>NUCLEOTIDE SEQUENCE [LARGE SCALE GENOMIC DNA]</scope>
    <source>
        <strain evidence="13">1</strain>
    </source>
</reference>
<keyword evidence="8 10" id="KW-0414">Isoprene biosynthesis</keyword>
<keyword evidence="7 10" id="KW-0067">ATP-binding</keyword>
<dbReference type="PIRSF" id="PIRSF010376">
    <property type="entry name" value="IspE"/>
    <property type="match status" value="1"/>
</dbReference>
<sequence>MLVIDIRKTLKLNSEVEASLFPSGLQTFPAPAKLNLFLHVVGRRADGYHLLQTTFRFIDFSDRLAFTVRSDGIIKVMNPLSDLPEVDNLCTRAAKLLRDRSGKTLGVEIYLHKQIPMGGGLGGGSSDAATTLIVLNRLWGINWDRARLMMLGLELGADVPVFIYGENAFAEGVGEKLTQLALPPAWYVVLTPPVHILTADIFACKELTRNTIPIKISAFSMGAGHNDLEPVAARMQPIVGDWLQWLKQQPGTSKVGMSGSGACLFAEFPEASSALKVFERIPVDMCGFMAKGLAEHPLLHF</sequence>
<evidence type="ECO:0000313" key="13">
    <source>
        <dbReference type="EMBL" id="SCZ87118.1"/>
    </source>
</evidence>
<dbReference type="InterPro" id="IPR013750">
    <property type="entry name" value="GHMP_kinase_C_dom"/>
</dbReference>
<dbReference type="InterPro" id="IPR004424">
    <property type="entry name" value="IspE"/>
</dbReference>
<dbReference type="SUPFAM" id="SSF54211">
    <property type="entry name" value="Ribosomal protein S5 domain 2-like"/>
    <property type="match status" value="1"/>
</dbReference>
<keyword evidence="5 10" id="KW-0547">Nucleotide-binding</keyword>
<dbReference type="AlphaFoldDB" id="A0A1G5SJ07"/>
<dbReference type="GO" id="GO:0016114">
    <property type="term" value="P:terpenoid biosynthetic process"/>
    <property type="evidence" value="ECO:0007669"/>
    <property type="project" value="UniProtKB-UniRule"/>
</dbReference>
<dbReference type="InterPro" id="IPR014721">
    <property type="entry name" value="Ribsml_uS5_D2-typ_fold_subgr"/>
</dbReference>
<dbReference type="UniPathway" id="UPA00056">
    <property type="reaction ID" value="UER00094"/>
</dbReference>
<protein>
    <recommendedName>
        <fullName evidence="3 10">4-diphosphocytidyl-2-C-methyl-D-erythritol kinase</fullName>
        <shortName evidence="10">CMK</shortName>
        <ecNumber evidence="2 10">2.7.1.148</ecNumber>
    </recommendedName>
    <alternativeName>
        <fullName evidence="9 10">4-(cytidine-5'-diphospho)-2-C-methyl-D-erythritol kinase</fullName>
    </alternativeName>
</protein>
<comment type="catalytic activity">
    <reaction evidence="10">
        <text>4-CDP-2-C-methyl-D-erythritol + ATP = 4-CDP-2-C-methyl-D-erythritol 2-phosphate + ADP + H(+)</text>
        <dbReference type="Rhea" id="RHEA:18437"/>
        <dbReference type="ChEBI" id="CHEBI:15378"/>
        <dbReference type="ChEBI" id="CHEBI:30616"/>
        <dbReference type="ChEBI" id="CHEBI:57823"/>
        <dbReference type="ChEBI" id="CHEBI:57919"/>
        <dbReference type="ChEBI" id="CHEBI:456216"/>
        <dbReference type="EC" id="2.7.1.148"/>
    </reaction>
</comment>
<name>A0A1G5SJ07_9PROT</name>
<evidence type="ECO:0000256" key="2">
    <source>
        <dbReference type="ARBA" id="ARBA00012052"/>
    </source>
</evidence>
<dbReference type="Gene3D" id="3.30.70.890">
    <property type="entry name" value="GHMP kinase, C-terminal domain"/>
    <property type="match status" value="1"/>
</dbReference>
<dbReference type="InterPro" id="IPR020568">
    <property type="entry name" value="Ribosomal_Su5_D2-typ_SF"/>
</dbReference>
<dbReference type="GO" id="GO:0050515">
    <property type="term" value="F:4-(cytidine 5'-diphospho)-2-C-methyl-D-erythritol kinase activity"/>
    <property type="evidence" value="ECO:0007669"/>
    <property type="project" value="UniProtKB-UniRule"/>
</dbReference>
<evidence type="ECO:0000259" key="12">
    <source>
        <dbReference type="Pfam" id="PF08544"/>
    </source>
</evidence>
<dbReference type="EC" id="2.7.1.148" evidence="2 10"/>
<keyword evidence="6 10" id="KW-0418">Kinase</keyword>
<evidence type="ECO:0000259" key="11">
    <source>
        <dbReference type="Pfam" id="PF00288"/>
    </source>
</evidence>
<gene>
    <name evidence="10 13" type="primary">ispE</name>
    <name evidence="13" type="ORF">NSMM_90085</name>
</gene>